<dbReference type="InParanoid" id="A0A4R6QGF8"/>
<evidence type="ECO:0000313" key="2">
    <source>
        <dbReference type="Proteomes" id="UP000295361"/>
    </source>
</evidence>
<name>A0A4R6QGF8_9BURK</name>
<dbReference type="OrthoDB" id="5770315at2"/>
<dbReference type="AlphaFoldDB" id="A0A4R6QGF8"/>
<dbReference type="EMBL" id="SNXS01000015">
    <property type="protein sequence ID" value="TDP60619.1"/>
    <property type="molecule type" value="Genomic_DNA"/>
</dbReference>
<evidence type="ECO:0000313" key="1">
    <source>
        <dbReference type="EMBL" id="TDP60619.1"/>
    </source>
</evidence>
<sequence length="129" mass="14553">MSFKAAWFRDRLRKKVRQGFQGYPVATVSYYGPDDQTASKVAVGILLIEGGEVAFLERWYSQGGDIRLDPDVNEAIVHFIQQHGVRSVISPDRIIGCPHEEGTDYPDGEKCPTCGFWATRDRYTGEIIQ</sequence>
<organism evidence="1 2">
    <name type="scientific">Roseateles toxinivorans</name>
    <dbReference type="NCBI Taxonomy" id="270368"/>
    <lineage>
        <taxon>Bacteria</taxon>
        <taxon>Pseudomonadati</taxon>
        <taxon>Pseudomonadota</taxon>
        <taxon>Betaproteobacteria</taxon>
        <taxon>Burkholderiales</taxon>
        <taxon>Sphaerotilaceae</taxon>
        <taxon>Roseateles</taxon>
    </lineage>
</organism>
<dbReference type="RefSeq" id="WP_133703858.1">
    <property type="nucleotide sequence ID" value="NZ_SNXS01000015.1"/>
</dbReference>
<dbReference type="Proteomes" id="UP000295361">
    <property type="component" value="Unassembled WGS sequence"/>
</dbReference>
<comment type="caution">
    <text evidence="1">The sequence shown here is derived from an EMBL/GenBank/DDBJ whole genome shotgun (WGS) entry which is preliminary data.</text>
</comment>
<reference evidence="1 2" key="1">
    <citation type="submission" date="2019-03" db="EMBL/GenBank/DDBJ databases">
        <title>Genomic Encyclopedia of Type Strains, Phase IV (KMG-IV): sequencing the most valuable type-strain genomes for metagenomic binning, comparative biology and taxonomic classification.</title>
        <authorList>
            <person name="Goeker M."/>
        </authorList>
    </citation>
    <scope>NUCLEOTIDE SEQUENCE [LARGE SCALE GENOMIC DNA]</scope>
    <source>
        <strain evidence="1 2">DSM 16998</strain>
    </source>
</reference>
<protein>
    <submittedName>
        <fullName evidence="1">Uncharacterized protein</fullName>
    </submittedName>
</protein>
<gene>
    <name evidence="1" type="ORF">DES47_11540</name>
</gene>
<accession>A0A4R6QGF8</accession>
<keyword evidence="2" id="KW-1185">Reference proteome</keyword>
<proteinExistence type="predicted"/>